<reference evidence="3" key="1">
    <citation type="journal article" date="2019" name="Int. J. Syst. Evol. Microbiol.">
        <title>The Global Catalogue of Microorganisms (GCM) 10K type strain sequencing project: providing services to taxonomists for standard genome sequencing and annotation.</title>
        <authorList>
            <consortium name="The Broad Institute Genomics Platform"/>
            <consortium name="The Broad Institute Genome Sequencing Center for Infectious Disease"/>
            <person name="Wu L."/>
            <person name="Ma J."/>
        </authorList>
    </citation>
    <scope>NUCLEOTIDE SEQUENCE [LARGE SCALE GENOMIC DNA]</scope>
    <source>
        <strain evidence="3">JCM 9371</strain>
    </source>
</reference>
<protein>
    <submittedName>
        <fullName evidence="2">NAD-dependent epimerase/dehydratase family protein</fullName>
    </submittedName>
</protein>
<keyword evidence="3" id="KW-1185">Reference proteome</keyword>
<proteinExistence type="predicted"/>
<sequence>MSRAVVTGGCGFVGAHLAEALLGRGDEVTIVDSVPPPAHLARLAEHAAFVKADVRDPDALARAIRPGVDMVYHLASVVGVDLYLARPLDVIDINCGGTRNVLDLVARADTAVLVASTSEVFGKNPAVPWPEDGDRVLGPTSADRWTYSTSKAMAEHMTFAYARQRGLRAAIVRYFNVYGPRQRPAYVVSRSVHRALNGVPPVVYDGGAQTRCFTYVDDAVRGTLAAAGTASEGAEGGAFNLGSTVETTVAEAVRTIAELTGHRAPPAPVDTRAALGTAYEDLVRRIPDTTKAAEVLGWECRTSFREGLASTIEWARANPWWLALPDSGAS</sequence>
<dbReference type="Proteomes" id="UP001597063">
    <property type="component" value="Unassembled WGS sequence"/>
</dbReference>
<dbReference type="Pfam" id="PF01370">
    <property type="entry name" value="Epimerase"/>
    <property type="match status" value="1"/>
</dbReference>
<dbReference type="EMBL" id="JBHTGP010000018">
    <property type="protein sequence ID" value="MFD0689928.1"/>
    <property type="molecule type" value="Genomic_DNA"/>
</dbReference>
<accession>A0ABW2XUI1</accession>
<dbReference type="SUPFAM" id="SSF51735">
    <property type="entry name" value="NAD(P)-binding Rossmann-fold domains"/>
    <property type="match status" value="1"/>
</dbReference>
<gene>
    <name evidence="2" type="ORF">ACFQZM_35940</name>
</gene>
<dbReference type="Gene3D" id="3.40.50.720">
    <property type="entry name" value="NAD(P)-binding Rossmann-like Domain"/>
    <property type="match status" value="1"/>
</dbReference>
<comment type="caution">
    <text evidence="2">The sequence shown here is derived from an EMBL/GenBank/DDBJ whole genome shotgun (WGS) entry which is preliminary data.</text>
</comment>
<dbReference type="InterPro" id="IPR036291">
    <property type="entry name" value="NAD(P)-bd_dom_sf"/>
</dbReference>
<dbReference type="PANTHER" id="PTHR43245">
    <property type="entry name" value="BIFUNCTIONAL POLYMYXIN RESISTANCE PROTEIN ARNA"/>
    <property type="match status" value="1"/>
</dbReference>
<feature type="domain" description="NAD-dependent epimerase/dehydratase" evidence="1">
    <location>
        <begin position="5"/>
        <end position="242"/>
    </location>
</feature>
<evidence type="ECO:0000313" key="2">
    <source>
        <dbReference type="EMBL" id="MFD0689928.1"/>
    </source>
</evidence>
<dbReference type="RefSeq" id="WP_131758998.1">
    <property type="nucleotide sequence ID" value="NZ_CAACUY010000065.1"/>
</dbReference>
<evidence type="ECO:0000259" key="1">
    <source>
        <dbReference type="Pfam" id="PF01370"/>
    </source>
</evidence>
<dbReference type="InterPro" id="IPR001509">
    <property type="entry name" value="Epimerase_deHydtase"/>
</dbReference>
<name>A0ABW2XUI1_9ACTN</name>
<dbReference type="InterPro" id="IPR050177">
    <property type="entry name" value="Lipid_A_modif_metabolic_enz"/>
</dbReference>
<organism evidence="2 3">
    <name type="scientific">Actinomadura fibrosa</name>
    <dbReference type="NCBI Taxonomy" id="111802"/>
    <lineage>
        <taxon>Bacteria</taxon>
        <taxon>Bacillati</taxon>
        <taxon>Actinomycetota</taxon>
        <taxon>Actinomycetes</taxon>
        <taxon>Streptosporangiales</taxon>
        <taxon>Thermomonosporaceae</taxon>
        <taxon>Actinomadura</taxon>
    </lineage>
</organism>
<evidence type="ECO:0000313" key="3">
    <source>
        <dbReference type="Proteomes" id="UP001597063"/>
    </source>
</evidence>
<dbReference type="PANTHER" id="PTHR43245:SF13">
    <property type="entry name" value="UDP-D-APIOSE_UDP-D-XYLOSE SYNTHASE 2"/>
    <property type="match status" value="1"/>
</dbReference>